<proteinExistence type="predicted"/>
<protein>
    <recommendedName>
        <fullName evidence="1">F-box protein AT5G49610-like beta-propeller domain-containing protein</fullName>
    </recommendedName>
</protein>
<dbReference type="PANTHER" id="PTHR33186">
    <property type="entry name" value="OS10G0136150 PROTEIN-RELATED"/>
    <property type="match status" value="1"/>
</dbReference>
<organism evidence="2">
    <name type="scientific">Aegilops tauschii</name>
    <name type="common">Tausch's goatgrass</name>
    <name type="synonym">Aegilops squarrosa</name>
    <dbReference type="NCBI Taxonomy" id="37682"/>
    <lineage>
        <taxon>Eukaryota</taxon>
        <taxon>Viridiplantae</taxon>
        <taxon>Streptophyta</taxon>
        <taxon>Embryophyta</taxon>
        <taxon>Tracheophyta</taxon>
        <taxon>Spermatophyta</taxon>
        <taxon>Magnoliopsida</taxon>
        <taxon>Liliopsida</taxon>
        <taxon>Poales</taxon>
        <taxon>Poaceae</taxon>
        <taxon>BOP clade</taxon>
        <taxon>Pooideae</taxon>
        <taxon>Triticodae</taxon>
        <taxon>Triticeae</taxon>
        <taxon>Triticinae</taxon>
        <taxon>Aegilops</taxon>
    </lineage>
</organism>
<sequence>MASCSSSPASGTRSWCGTLSRATSTALPFPRGLTWRKPQPKGAVLRAAGDHHFQVVLVAIDGARAITYVYSSETGVWSNLLEAPLPYKPGDSLLSSETVTGLWSFLASSPVFFTSRPTVLVGDSLYWLLSNGILEFDLDRQSLAMISVREDMRVKSFTDISIMQAEGGGLGLLTLSGFHAQLWKREANSDGAASWIMGRTFELDKLISLDSEKMGRVLVAGFAEYNNMVLLCTPIGLFIVQLQSLEFKKLSETCVPLHYHPFESVYPAVELNFQLRPSWQMQEFL</sequence>
<dbReference type="Pfam" id="PF23635">
    <property type="entry name" value="Beta-prop_AT5G49610-like"/>
    <property type="match status" value="1"/>
</dbReference>
<dbReference type="ExpressionAtlas" id="R7W2N4">
    <property type="expression patterns" value="baseline"/>
</dbReference>
<name>R7W2N4_AEGTA</name>
<dbReference type="EnsemblPlants" id="EMT00416">
    <property type="protein sequence ID" value="EMT00416"/>
    <property type="gene ID" value="F775_23035"/>
</dbReference>
<dbReference type="InterPro" id="IPR056594">
    <property type="entry name" value="AT5G49610-like_b-prop"/>
</dbReference>
<evidence type="ECO:0000313" key="2">
    <source>
        <dbReference type="EnsemblPlants" id="EMT00416"/>
    </source>
</evidence>
<reference evidence="2" key="1">
    <citation type="submission" date="2015-06" db="UniProtKB">
        <authorList>
            <consortium name="EnsemblPlants"/>
        </authorList>
    </citation>
    <scope>IDENTIFICATION</scope>
</reference>
<feature type="domain" description="F-box protein AT5G49610-like beta-propeller" evidence="1">
    <location>
        <begin position="115"/>
        <end position="267"/>
    </location>
</feature>
<dbReference type="PANTHER" id="PTHR33186:SF13">
    <property type="entry name" value="OS10G0138300 PROTEIN"/>
    <property type="match status" value="1"/>
</dbReference>
<dbReference type="AlphaFoldDB" id="R7W2N4"/>
<accession>R7W2N4</accession>
<evidence type="ECO:0000259" key="1">
    <source>
        <dbReference type="Pfam" id="PF23635"/>
    </source>
</evidence>